<name>A0A934SB61_9BACT</name>
<dbReference type="AlphaFoldDB" id="A0A934SB61"/>
<sequence length="382" mass="42824">MAKNKKFVGLFIAFAFSLTALLFYGVYSDEISLHDQDQGNEKLESGKEFPERFASLTKQPKHSENASNSYDVNDSLSEVTKGYDLLKSKFSGKSLRDEQIEYIGRVTIGLSPMEICLFLDYVSDELGDDMERLAHLIGAAMSTADSELGNSEEIQKWVISVKSPIFKTALLREMGRYYSGVAGSDPMPFYQKISLESEKDRFLAGFIEKFTGDVRSPIEWLIKFSPESGEHPQLIKVIKNLPESYDISKISQYSSENVNSLSDDVKGALIGKWVDTDPVAAANFLAGSKISDAEQILGSMMSSSSEKLLPLMSAWENTPQKDDAISHLLQNFTIHSPQLAWELGLQMSNAENRELLLTEVYYEWAEKNKEDADAAWNKFFGE</sequence>
<keyword evidence="2" id="KW-1185">Reference proteome</keyword>
<protein>
    <submittedName>
        <fullName evidence="1">Uncharacterized protein</fullName>
    </submittedName>
</protein>
<evidence type="ECO:0000313" key="2">
    <source>
        <dbReference type="Proteomes" id="UP000603141"/>
    </source>
</evidence>
<dbReference type="EMBL" id="JAENIJ010000041">
    <property type="protein sequence ID" value="MBK1884281.1"/>
    <property type="molecule type" value="Genomic_DNA"/>
</dbReference>
<comment type="caution">
    <text evidence="1">The sequence shown here is derived from an EMBL/GenBank/DDBJ whole genome shotgun (WGS) entry which is preliminary data.</text>
</comment>
<accession>A0A934SB61</accession>
<dbReference type="RefSeq" id="WP_200273315.1">
    <property type="nucleotide sequence ID" value="NZ_JAENIJ010000041.1"/>
</dbReference>
<organism evidence="1 2">
    <name type="scientific">Luteolibacter pohnpeiensis</name>
    <dbReference type="NCBI Taxonomy" id="454153"/>
    <lineage>
        <taxon>Bacteria</taxon>
        <taxon>Pseudomonadati</taxon>
        <taxon>Verrucomicrobiota</taxon>
        <taxon>Verrucomicrobiia</taxon>
        <taxon>Verrucomicrobiales</taxon>
        <taxon>Verrucomicrobiaceae</taxon>
        <taxon>Luteolibacter</taxon>
    </lineage>
</organism>
<proteinExistence type="predicted"/>
<evidence type="ECO:0000313" key="1">
    <source>
        <dbReference type="EMBL" id="MBK1884281.1"/>
    </source>
</evidence>
<reference evidence="1" key="1">
    <citation type="submission" date="2021-01" db="EMBL/GenBank/DDBJ databases">
        <title>Modified the classification status of verrucomicrobia.</title>
        <authorList>
            <person name="Feng X."/>
        </authorList>
    </citation>
    <scope>NUCLEOTIDE SEQUENCE</scope>
    <source>
        <strain evidence="1">KCTC 22041</strain>
    </source>
</reference>
<dbReference type="Proteomes" id="UP000603141">
    <property type="component" value="Unassembled WGS sequence"/>
</dbReference>
<gene>
    <name evidence="1" type="ORF">JIN85_17815</name>
</gene>